<comment type="similarity">
    <text evidence="2">Belongs to the comF family.</text>
</comment>
<evidence type="ECO:0000259" key="3">
    <source>
        <dbReference type="PROSITE" id="PS51484"/>
    </source>
</evidence>
<dbReference type="Pfam" id="PF10162">
    <property type="entry name" value="G8"/>
    <property type="match status" value="1"/>
</dbReference>
<dbReference type="Pfam" id="PF24606">
    <property type="entry name" value="CEMIP_beta-hel"/>
    <property type="match status" value="1"/>
</dbReference>
<name>A0A2R5H1I5_9STRA</name>
<evidence type="ECO:0000313" key="5">
    <source>
        <dbReference type="Proteomes" id="UP000241890"/>
    </source>
</evidence>
<reference evidence="4 5" key="1">
    <citation type="submission" date="2017-12" db="EMBL/GenBank/DDBJ databases">
        <title>Sequencing, de novo assembly and annotation of complete genome of a new Thraustochytrid species, strain FCC1311.</title>
        <authorList>
            <person name="Sedici K."/>
            <person name="Godart F."/>
            <person name="Aiese Cigliano R."/>
            <person name="Sanseverino W."/>
            <person name="Barakat M."/>
            <person name="Ortet P."/>
            <person name="Marechal E."/>
            <person name="Cagnac O."/>
            <person name="Amato A."/>
        </authorList>
    </citation>
    <scope>NUCLEOTIDE SEQUENCE [LARGE SCALE GENOMIC DNA]</scope>
</reference>
<dbReference type="EMBL" id="BEYU01000235">
    <property type="protein sequence ID" value="GBG34943.1"/>
    <property type="molecule type" value="Genomic_DNA"/>
</dbReference>
<feature type="domain" description="G8" evidence="3">
    <location>
        <begin position="219"/>
        <end position="343"/>
    </location>
</feature>
<keyword evidence="5" id="KW-1185">Reference proteome</keyword>
<dbReference type="AlphaFoldDB" id="A0A2R5H1I5"/>
<dbReference type="InterPro" id="IPR019316">
    <property type="entry name" value="G8_domain"/>
</dbReference>
<comment type="caution">
    <text evidence="4">The sequence shown here is derived from an EMBL/GenBank/DDBJ whole genome shotgun (WGS) entry which is preliminary data.</text>
</comment>
<dbReference type="Proteomes" id="UP000241890">
    <property type="component" value="Unassembled WGS sequence"/>
</dbReference>
<dbReference type="InterPro" id="IPR055401">
    <property type="entry name" value="CEMIP_beta-hel_dom"/>
</dbReference>
<organism evidence="4 5">
    <name type="scientific">Hondaea fermentalgiana</name>
    <dbReference type="NCBI Taxonomy" id="2315210"/>
    <lineage>
        <taxon>Eukaryota</taxon>
        <taxon>Sar</taxon>
        <taxon>Stramenopiles</taxon>
        <taxon>Bigyra</taxon>
        <taxon>Labyrinthulomycetes</taxon>
        <taxon>Thraustochytrida</taxon>
        <taxon>Thraustochytriidae</taxon>
        <taxon>Hondaea</taxon>
    </lineage>
</organism>
<dbReference type="PROSITE" id="PS51484">
    <property type="entry name" value="G8"/>
    <property type="match status" value="1"/>
</dbReference>
<dbReference type="PANTHER" id="PTHR47687:SF4">
    <property type="entry name" value="G8 DOMAIN-CONTAINING PROTEIN DDB_G0286311-RELATED"/>
    <property type="match status" value="1"/>
</dbReference>
<dbReference type="SMART" id="SM01225">
    <property type="entry name" value="G8"/>
    <property type="match status" value="1"/>
</dbReference>
<gene>
    <name evidence="4" type="ORF">FCC1311_111662</name>
</gene>
<dbReference type="PANTHER" id="PTHR47687">
    <property type="entry name" value="G8 DOMAIN-CONTAINING PROTEIN DDB_G0288475-RELATED"/>
    <property type="match status" value="1"/>
</dbReference>
<keyword evidence="1" id="KW-0325">Glycoprotein</keyword>
<dbReference type="InterPro" id="IPR052334">
    <property type="entry name" value="G8_domain-comF-like"/>
</dbReference>
<evidence type="ECO:0000256" key="1">
    <source>
        <dbReference type="ARBA" id="ARBA00023180"/>
    </source>
</evidence>
<dbReference type="InParanoid" id="A0A2R5H1I5"/>
<proteinExistence type="inferred from homology"/>
<evidence type="ECO:0000256" key="2">
    <source>
        <dbReference type="ARBA" id="ARBA00038413"/>
    </source>
</evidence>
<dbReference type="OrthoDB" id="2094524at2759"/>
<evidence type="ECO:0000313" key="4">
    <source>
        <dbReference type="EMBL" id="GBG34943.1"/>
    </source>
</evidence>
<sequence>MTKLDAISILNEADFRSIFIFVIQWKPTPPRHVATMNEELRLLKEMVAKVVKIASSSDSKLDMKRELEDARGTYTLKSRRMKLLAKRATAVPNIDDDLRCTRKLKSRTQLKKGPCPARPAPDATQNTRQIMMWTLALQRLALVCALGARVAAAACVPSSATSVPEYPVEENAFATDGLVESPAEAVTLRITPNELPDGYDASYACPYEDEDLLAWEDASTWTSGVVPANGEDVELPANTRVLLSGCSVTEGIIFGIITIPASSELVFADHDIVLNAQGIRVQGKLTLGAESCRLHSQINITLYGEKPATLPADPAYKGIAAIDGGTISVHGSIFHPTWSRLAATAAAGDSQLYLQHRVNWQPGQLLLVTGTELKDSRDWHRNEVRTITAVERSGNFARITLSLPLEYTHFGGVEYQGEVGLLSRNIVIQGDEASEPTDTENDVCAYSQFGTYPCEDKWLTGYGGHTMAAGEGSTIQMEGVQLYRMGQTNVLARYPWHVHLVGEGGHRSYLKHSSVYHSFFRCASVHGTNSTLIQDTVGYDVIGHCFYIAEDGVEENTTVAYNLGAHVHFLGFPQTSSNQYMDTLESNENLTQPADVTASPFYITRAYHRIIGNAASGGYA</sequence>
<protein>
    <submittedName>
        <fullName evidence="4">G8 domain-containing protein DDB_G0286311</fullName>
    </submittedName>
</protein>
<feature type="non-terminal residue" evidence="4">
    <location>
        <position position="620"/>
    </location>
</feature>
<accession>A0A2R5H1I5</accession>